<comment type="caution">
    <text evidence="6">The sequence shown here is derived from an EMBL/GenBank/DDBJ whole genome shotgun (WGS) entry which is preliminary data.</text>
</comment>
<dbReference type="Gene3D" id="3.40.50.300">
    <property type="entry name" value="P-loop containing nucleotide triphosphate hydrolases"/>
    <property type="match status" value="2"/>
</dbReference>
<dbReference type="GO" id="GO:0006289">
    <property type="term" value="P:nucleotide-excision repair"/>
    <property type="evidence" value="ECO:0007669"/>
    <property type="project" value="TreeGrafter"/>
</dbReference>
<proteinExistence type="predicted"/>
<dbReference type="Proteomes" id="UP000448292">
    <property type="component" value="Unassembled WGS sequence"/>
</dbReference>
<reference evidence="6 7" key="1">
    <citation type="submission" date="2018-06" db="EMBL/GenBank/DDBJ databases">
        <title>Complete genome of Desulfovibrio indonesiensis P37SLT.</title>
        <authorList>
            <person name="Crispim J.S."/>
            <person name="Vidigal P.M.P."/>
            <person name="Silva L.C.F."/>
            <person name="Laguardia C.N."/>
            <person name="Araujo L.C."/>
            <person name="Dias R.S."/>
            <person name="Sousa M.P."/>
            <person name="Paula S.O."/>
            <person name="Silva C."/>
        </authorList>
    </citation>
    <scope>NUCLEOTIDE SEQUENCE [LARGE SCALE GENOMIC DNA]</scope>
    <source>
        <strain evidence="6 7">P37SLT</strain>
    </source>
</reference>
<dbReference type="CDD" id="cd17923">
    <property type="entry name" value="DEXHc_Hrq1-like"/>
    <property type="match status" value="1"/>
</dbReference>
<dbReference type="OrthoDB" id="9815222at2"/>
<keyword evidence="1" id="KW-0547">Nucleotide-binding</keyword>
<dbReference type="AlphaFoldDB" id="A0A7M3MDL3"/>
<dbReference type="SMART" id="SM00490">
    <property type="entry name" value="HELICc"/>
    <property type="match status" value="1"/>
</dbReference>
<evidence type="ECO:0000259" key="5">
    <source>
        <dbReference type="PROSITE" id="PS51194"/>
    </source>
</evidence>
<feature type="domain" description="Helicase ATP-binding" evidence="4">
    <location>
        <begin position="89"/>
        <end position="272"/>
    </location>
</feature>
<dbReference type="SUPFAM" id="SSF53098">
    <property type="entry name" value="Ribonuclease H-like"/>
    <property type="match status" value="1"/>
</dbReference>
<dbReference type="Pfam" id="PF00271">
    <property type="entry name" value="Helicase_C"/>
    <property type="match status" value="1"/>
</dbReference>
<evidence type="ECO:0000256" key="2">
    <source>
        <dbReference type="ARBA" id="ARBA00022840"/>
    </source>
</evidence>
<dbReference type="GO" id="GO:0003676">
    <property type="term" value="F:nucleic acid binding"/>
    <property type="evidence" value="ECO:0007669"/>
    <property type="project" value="InterPro"/>
</dbReference>
<dbReference type="EMBL" id="QMIE01000010">
    <property type="protein sequence ID" value="TVM16666.1"/>
    <property type="molecule type" value="Genomic_DNA"/>
</dbReference>
<keyword evidence="2" id="KW-0067">ATP-binding</keyword>
<evidence type="ECO:0000259" key="4">
    <source>
        <dbReference type="PROSITE" id="PS51192"/>
    </source>
</evidence>
<dbReference type="InterPro" id="IPR027417">
    <property type="entry name" value="P-loop_NTPase"/>
</dbReference>
<dbReference type="PROSITE" id="PS51192">
    <property type="entry name" value="HELICASE_ATP_BIND_1"/>
    <property type="match status" value="1"/>
</dbReference>
<dbReference type="PANTHER" id="PTHR47957:SF3">
    <property type="entry name" value="ATP-DEPENDENT HELICASE HRQ1"/>
    <property type="match status" value="1"/>
</dbReference>
<organism evidence="6 7">
    <name type="scientific">Oceanidesulfovibrio indonesiensis</name>
    <dbReference type="NCBI Taxonomy" id="54767"/>
    <lineage>
        <taxon>Bacteria</taxon>
        <taxon>Pseudomonadati</taxon>
        <taxon>Thermodesulfobacteriota</taxon>
        <taxon>Desulfovibrionia</taxon>
        <taxon>Desulfovibrionales</taxon>
        <taxon>Desulfovibrionaceae</taxon>
        <taxon>Oceanidesulfovibrio</taxon>
    </lineage>
</organism>
<dbReference type="SUPFAM" id="SSF52540">
    <property type="entry name" value="P-loop containing nucleoside triphosphate hydrolases"/>
    <property type="match status" value="1"/>
</dbReference>
<dbReference type="SMART" id="SM00487">
    <property type="entry name" value="DEXDc"/>
    <property type="match status" value="1"/>
</dbReference>
<dbReference type="Pfam" id="PF09369">
    <property type="entry name" value="MZB"/>
    <property type="match status" value="1"/>
</dbReference>
<dbReference type="InterPro" id="IPR011545">
    <property type="entry name" value="DEAD/DEAH_box_helicase_dom"/>
</dbReference>
<dbReference type="PROSITE" id="PS51194">
    <property type="entry name" value="HELICASE_CTER"/>
    <property type="match status" value="1"/>
</dbReference>
<dbReference type="PANTHER" id="PTHR47957">
    <property type="entry name" value="ATP-DEPENDENT HELICASE HRQ1"/>
    <property type="match status" value="1"/>
</dbReference>
<feature type="region of interest" description="Disordered" evidence="3">
    <location>
        <begin position="1"/>
        <end position="27"/>
    </location>
</feature>
<keyword evidence="7" id="KW-1185">Reference proteome</keyword>
<accession>A0A7M3MDL3</accession>
<dbReference type="GO" id="GO:0005524">
    <property type="term" value="F:ATP binding"/>
    <property type="evidence" value="ECO:0007669"/>
    <property type="project" value="UniProtKB-KW"/>
</dbReference>
<sequence length="986" mass="109352">MADRRLLDAAAPLPDAGPPRDDMPQGSVSEYVDSLKASPRLGSQVVYHRVLSGRDPEFGEPVRPWPRAVGNLLAERSIPALYAHQVRATDMVRAGRHVVVATPTASGKTLVYNLPVLERFLQDPDARALYMFPLKALAQDQLKAFNELTAGWPKDARPRAAIYDGDVSDYARRKIRENPPHALLTNPEMLHLALLPHHEKWSTFLAGLSFVVVDEVHTYRGVMGSHMAQVFRRLNRVAARFGAAPTFIFCSATVANPGELAQKLTGHEVETITESGAPQGKRHFVFLDPLEGAAHAAIMLLKSALARNLRTIVYCQSRKLTELVSLWAQDKAGPYKDRISAYRAGFLPEERREVEARMSTGELLAVISTSALELGIDIGALDLCILVGYPGTIMSTLQRGGRVGRSLKESAVVLVAQEDALDQYFMRHPEDFFERPPEAAVLNPHNEVILARHLDCAAAELPLTEGEPWLDISEVRQVMTAMEYDGRLLRSKEGDRIHSRRKQPHREVDLRGAGASYRIEALPQGASVGLVDEHRAFRETHPGAVYLHRGKTFLVKDLDLGSHTVTVTPARVDYYTRVRGSKSTEILEVHEYGSVWGTRIFRGRLRVTETITGYEKRKVRGGTLMTIVPLDLPPLVFETEGVWIEIPMEVQRQAEDKFFHFMGGIHALEHAMIGILPLIVMTDRNDLGGISTPMHPQVGLPAVFVYDAAPGGVGLTRQAYEKADDLMARTMDVVASCPCDLGCPSCVHSPKCGSGNRPIDKAAALFLLGALRDAPAPDIGPQCLPQLPDKKEETPTDGIAVTAHIPNAELRYGVLDVETQLSAQEVGGWRNARDMRVSCCVLYDSETNDYTAYREDELPAMFDRLQALDLIIGFNILRFDYSVLGPYAGALDLHSLPTLDMLQEVRRRLGYRLSLDALGAATLGAQKTADGLQALAWWKEGRIDEIIEYCTKDVELTRDLYLHGREHGYLLFTNKAKQTVRLPVEW</sequence>
<dbReference type="InterPro" id="IPR012337">
    <property type="entry name" value="RNaseH-like_sf"/>
</dbReference>
<protein>
    <submittedName>
        <fullName evidence="6">DEAD/DEAH box helicase</fullName>
    </submittedName>
</protein>
<dbReference type="InterPro" id="IPR036397">
    <property type="entry name" value="RNaseH_sf"/>
</dbReference>
<keyword evidence="6" id="KW-0378">Hydrolase</keyword>
<gene>
    <name evidence="6" type="ORF">DPQ33_11775</name>
</gene>
<evidence type="ECO:0000256" key="1">
    <source>
        <dbReference type="ARBA" id="ARBA00022741"/>
    </source>
</evidence>
<dbReference type="Gene3D" id="3.30.420.10">
    <property type="entry name" value="Ribonuclease H-like superfamily/Ribonuclease H"/>
    <property type="match status" value="1"/>
</dbReference>
<dbReference type="GO" id="GO:0036297">
    <property type="term" value="P:interstrand cross-link repair"/>
    <property type="evidence" value="ECO:0007669"/>
    <property type="project" value="TreeGrafter"/>
</dbReference>
<dbReference type="Pfam" id="PF22982">
    <property type="entry name" value="WHD_HRQ1"/>
    <property type="match status" value="1"/>
</dbReference>
<evidence type="ECO:0000256" key="3">
    <source>
        <dbReference type="SAM" id="MobiDB-lite"/>
    </source>
</evidence>
<name>A0A7M3MDL3_9BACT</name>
<dbReference type="InterPro" id="IPR001650">
    <property type="entry name" value="Helicase_C-like"/>
</dbReference>
<dbReference type="Pfam" id="PF00270">
    <property type="entry name" value="DEAD"/>
    <property type="match status" value="1"/>
</dbReference>
<dbReference type="CDD" id="cd18797">
    <property type="entry name" value="SF2_C_Hrq"/>
    <property type="match status" value="1"/>
</dbReference>
<dbReference type="InterPro" id="IPR055227">
    <property type="entry name" value="HRQ1_WHD"/>
</dbReference>
<evidence type="ECO:0000313" key="6">
    <source>
        <dbReference type="EMBL" id="TVM16666.1"/>
    </source>
</evidence>
<keyword evidence="6" id="KW-0347">Helicase</keyword>
<dbReference type="InterPro" id="IPR014001">
    <property type="entry name" value="Helicase_ATP-bd"/>
</dbReference>
<feature type="domain" description="Helicase C-terminal" evidence="5">
    <location>
        <begin position="300"/>
        <end position="448"/>
    </location>
</feature>
<evidence type="ECO:0000313" key="7">
    <source>
        <dbReference type="Proteomes" id="UP000448292"/>
    </source>
</evidence>
<dbReference type="GO" id="GO:0043138">
    <property type="term" value="F:3'-5' DNA helicase activity"/>
    <property type="evidence" value="ECO:0007669"/>
    <property type="project" value="TreeGrafter"/>
</dbReference>
<dbReference type="InterPro" id="IPR018973">
    <property type="entry name" value="MZB"/>
</dbReference>